<comment type="subcellular location">
    <subcellularLocation>
        <location evidence="1">Mitochondrion</location>
    </subcellularLocation>
</comment>
<evidence type="ECO:0000313" key="2">
    <source>
        <dbReference type="EMBL" id="AAW25190.1"/>
    </source>
</evidence>
<dbReference type="Pfam" id="PF10037">
    <property type="entry name" value="MRP-S27"/>
    <property type="match status" value="1"/>
</dbReference>
<dbReference type="GO" id="GO:0005739">
    <property type="term" value="C:mitochondrion"/>
    <property type="evidence" value="ECO:0007669"/>
    <property type="project" value="UniProtKB-SubCell"/>
</dbReference>
<dbReference type="AlphaFoldDB" id="Q5DG66"/>
<dbReference type="InterPro" id="IPR034913">
    <property type="entry name" value="mS27/PTCD2"/>
</dbReference>
<reference evidence="2" key="1">
    <citation type="submission" date="2004-11" db="EMBL/GenBank/DDBJ databases">
        <title>The full-length cDNA sequences of Schistosoma japonicum genes.</title>
        <authorList>
            <person name="Han Z."/>
        </authorList>
    </citation>
    <scope>NUCLEOTIDE SEQUENCE</scope>
</reference>
<protein>
    <submittedName>
        <fullName evidence="2">SJCHGC02045 protein</fullName>
    </submittedName>
</protein>
<evidence type="ECO:0000256" key="1">
    <source>
        <dbReference type="ARBA" id="ARBA00004173"/>
    </source>
</evidence>
<name>Q5DG66_SCHJA</name>
<accession>Q5DG66</accession>
<organism evidence="2">
    <name type="scientific">Schistosoma japonicum</name>
    <name type="common">Blood fluke</name>
    <dbReference type="NCBI Taxonomy" id="6182"/>
    <lineage>
        <taxon>Eukaryota</taxon>
        <taxon>Metazoa</taxon>
        <taxon>Spiralia</taxon>
        <taxon>Lophotrochozoa</taxon>
        <taxon>Platyhelminthes</taxon>
        <taxon>Trematoda</taxon>
        <taxon>Digenea</taxon>
        <taxon>Strigeidida</taxon>
        <taxon>Schistosomatoidea</taxon>
        <taxon>Schistosomatidae</taxon>
        <taxon>Schistosoma</taxon>
    </lineage>
</organism>
<sequence length="149" mass="17430">MVSEFVPASYTSAEIWNARLSHDIFKKISARDHGLKILQKINVGQTVSPLDYDIFANKLDEMDVTFLDFIEEVITRFEVLLLIFLKLHEYPNCSNREGFDVSCVYSELFKLSRRRQIAKVIARKGINIRFFLLFSQKLGYLSILPLRFF</sequence>
<reference evidence="2" key="2">
    <citation type="journal article" date="2006" name="PLoS Pathog.">
        <title>New perspectives on host-parasite interplay by comparative transcriptomic and proteomic analyses of Schistosoma japonicum.</title>
        <authorList>
            <person name="Liu F."/>
            <person name="Lu J."/>
            <person name="Hu W."/>
            <person name="Wang S.Y."/>
            <person name="Cui S.J."/>
            <person name="Chi M."/>
            <person name="Yan Q."/>
            <person name="Wang X.R."/>
            <person name="Song H.D."/>
            <person name="Xu X.N."/>
            <person name="Wang J.J."/>
            <person name="Zhang X.L."/>
            <person name="Zhang X."/>
            <person name="Wang Z.Q."/>
            <person name="Xue C.L."/>
            <person name="Brindley P.J."/>
            <person name="McManus D.P."/>
            <person name="Yang P.Y."/>
            <person name="Feng Z."/>
            <person name="Chen Z."/>
            <person name="Han Z.G."/>
        </authorList>
    </citation>
    <scope>NUCLEOTIDE SEQUENCE</scope>
</reference>
<dbReference type="EMBL" id="AY813458">
    <property type="protein sequence ID" value="AAW25190.1"/>
    <property type="molecule type" value="mRNA"/>
</dbReference>
<proteinExistence type="evidence at transcript level"/>